<comment type="caution">
    <text evidence="1">The sequence shown here is derived from an EMBL/GenBank/DDBJ whole genome shotgun (WGS) entry which is preliminary data.</text>
</comment>
<gene>
    <name evidence="1" type="ORF">BC742_0908</name>
</gene>
<dbReference type="RefSeq" id="WP_122329714.1">
    <property type="nucleotide sequence ID" value="NZ_RBXN01000002.1"/>
</dbReference>
<evidence type="ECO:0000313" key="1">
    <source>
        <dbReference type="EMBL" id="RKT59979.1"/>
    </source>
</evidence>
<organism evidence="1 2">
    <name type="scientific">Coprobacter fastidiosus NSB1 = JCM 33896</name>
    <dbReference type="NCBI Taxonomy" id="1349822"/>
    <lineage>
        <taxon>Bacteria</taxon>
        <taxon>Pseudomonadati</taxon>
        <taxon>Bacteroidota</taxon>
        <taxon>Bacteroidia</taxon>
        <taxon>Bacteroidales</taxon>
        <taxon>Barnesiellaceae</taxon>
        <taxon>Coprobacter</taxon>
    </lineage>
</organism>
<dbReference type="EMBL" id="RBXN01000002">
    <property type="protein sequence ID" value="RKT59979.1"/>
    <property type="molecule type" value="Genomic_DNA"/>
</dbReference>
<proteinExistence type="predicted"/>
<evidence type="ECO:0000313" key="2">
    <source>
        <dbReference type="Proteomes" id="UP000269493"/>
    </source>
</evidence>
<sequence length="184" mass="21842">MKNLFYGVLILHLILWVSCTGSPRSREVKEPESPAELLSDSSLTDFDFEGNWRWCWVDSHTIVSMKILTDKDSIGDYVYTYYFGNRIEQGKVKLLSQEGRNAVLLVEYNDHRSWSAKFNATMLTDTSFFLTRQKPEDYYLEDSIVMTKYYPEKERAEVRKIIEEYNQKERIRYEALKKKGIYLK</sequence>
<dbReference type="AlphaFoldDB" id="A0A495WF71"/>
<reference evidence="1 2" key="1">
    <citation type="submission" date="2018-10" db="EMBL/GenBank/DDBJ databases">
        <title>Genomic Encyclopedia of Archaeal and Bacterial Type Strains, Phase II (KMG-II): from individual species to whole genera.</title>
        <authorList>
            <person name="Goeker M."/>
        </authorList>
    </citation>
    <scope>NUCLEOTIDE SEQUENCE [LARGE SCALE GENOMIC DNA]</scope>
    <source>
        <strain evidence="1 2">NSB1</strain>
    </source>
</reference>
<keyword evidence="2" id="KW-1185">Reference proteome</keyword>
<dbReference type="GeneID" id="92928463"/>
<dbReference type="Proteomes" id="UP000269493">
    <property type="component" value="Unassembled WGS sequence"/>
</dbReference>
<dbReference type="PROSITE" id="PS51257">
    <property type="entry name" value="PROKAR_LIPOPROTEIN"/>
    <property type="match status" value="1"/>
</dbReference>
<protein>
    <submittedName>
        <fullName evidence="1">Uncharacterized protein</fullName>
    </submittedName>
</protein>
<accession>A0A495WF71</accession>
<name>A0A495WF71_9BACT</name>